<keyword evidence="3" id="KW-1185">Reference proteome</keyword>
<keyword evidence="2" id="KW-0418">Kinase</keyword>
<dbReference type="InterPro" id="IPR043129">
    <property type="entry name" value="ATPase_NBD"/>
</dbReference>
<name>A0A376H360_ENTGA</name>
<proteinExistence type="inferred from homology"/>
<evidence type="ECO:0000256" key="1">
    <source>
        <dbReference type="ARBA" id="ARBA00006479"/>
    </source>
</evidence>
<dbReference type="EC" id="2.7.1.2" evidence="2"/>
<reference evidence="2 3" key="1">
    <citation type="submission" date="2018-06" db="EMBL/GenBank/DDBJ databases">
        <authorList>
            <consortium name="Pathogen Informatics"/>
            <person name="Doyle S."/>
        </authorList>
    </citation>
    <scope>NUCLEOTIDE SEQUENCE [LARGE SCALE GENOMIC DNA]</scope>
    <source>
        <strain evidence="2 3">NCTC12360</strain>
    </source>
</reference>
<accession>A0A376H360</accession>
<gene>
    <name evidence="2" type="primary">glcK_2</name>
    <name evidence="2" type="ORF">NCTC12360_03320</name>
</gene>
<dbReference type="SUPFAM" id="SSF53067">
    <property type="entry name" value="Actin-like ATPase domain"/>
    <property type="match status" value="1"/>
</dbReference>
<protein>
    <submittedName>
        <fullName evidence="2">N-acetylmannosamine kinase</fullName>
        <ecNumber evidence="2">2.7.1.2</ecNumber>
    </submittedName>
</protein>
<comment type="similarity">
    <text evidence="1">Belongs to the ROK (NagC/XylR) family.</text>
</comment>
<dbReference type="EMBL" id="UFYW01000001">
    <property type="protein sequence ID" value="STD84773.1"/>
    <property type="molecule type" value="Genomic_DNA"/>
</dbReference>
<evidence type="ECO:0000313" key="2">
    <source>
        <dbReference type="EMBL" id="STD84773.1"/>
    </source>
</evidence>
<dbReference type="RefSeq" id="WP_060813825.1">
    <property type="nucleotide sequence ID" value="NZ_JBHULA010000035.1"/>
</dbReference>
<dbReference type="Pfam" id="PF00480">
    <property type="entry name" value="ROK"/>
    <property type="match status" value="1"/>
</dbReference>
<sequence>MDQLVICLDVGGTFVKGTVYNNKNKPLLEGINYYPAHANKGKEEILENFFRIMSDLYQQVAINEKIVQTLMIAFPGPFDYEQGICLIQGLNKYESLYQTNIKHALRQRIKHSQELPTTTDFSISIFNDGTAFAFGEYASQSFAQKKGIYIAIGTGCGSTFIKNGEMIRGAYGIPRSGMIFNEPYKEGVIDDYLSARGLEQMIEQVIGEKLSPKTISDRAKRGDQAALAIFNQFGQRAAEILTPYARLFHPDEIVYGGQISKSFEFMETGILAVFTKENIQTTIRATKDTSKAVIQGLNTLKIKKAGL</sequence>
<dbReference type="GO" id="GO:0004340">
    <property type="term" value="F:glucokinase activity"/>
    <property type="evidence" value="ECO:0007669"/>
    <property type="project" value="UniProtKB-EC"/>
</dbReference>
<dbReference type="Proteomes" id="UP000254807">
    <property type="component" value="Unassembled WGS sequence"/>
</dbReference>
<dbReference type="AlphaFoldDB" id="A0A376H360"/>
<dbReference type="Gene3D" id="3.30.420.40">
    <property type="match status" value="2"/>
</dbReference>
<keyword evidence="2" id="KW-0808">Transferase</keyword>
<dbReference type="InterPro" id="IPR000600">
    <property type="entry name" value="ROK"/>
</dbReference>
<dbReference type="PANTHER" id="PTHR18964:SF149">
    <property type="entry name" value="BIFUNCTIONAL UDP-N-ACETYLGLUCOSAMINE 2-EPIMERASE_N-ACETYLMANNOSAMINE KINASE"/>
    <property type="match status" value="1"/>
</dbReference>
<dbReference type="PANTHER" id="PTHR18964">
    <property type="entry name" value="ROK (REPRESSOR, ORF, KINASE) FAMILY"/>
    <property type="match status" value="1"/>
</dbReference>
<evidence type="ECO:0000313" key="3">
    <source>
        <dbReference type="Proteomes" id="UP000254807"/>
    </source>
</evidence>
<organism evidence="2 3">
    <name type="scientific">Enterococcus gallinarum</name>
    <dbReference type="NCBI Taxonomy" id="1353"/>
    <lineage>
        <taxon>Bacteria</taxon>
        <taxon>Bacillati</taxon>
        <taxon>Bacillota</taxon>
        <taxon>Bacilli</taxon>
        <taxon>Lactobacillales</taxon>
        <taxon>Enterococcaceae</taxon>
        <taxon>Enterococcus</taxon>
    </lineage>
</organism>